<keyword evidence="6" id="KW-0539">Nucleus</keyword>
<dbReference type="PANTHER" id="PTHR43109">
    <property type="entry name" value="NUCLEOSIDE DIPHOSPHATE KINASE 7"/>
    <property type="match status" value="1"/>
</dbReference>
<dbReference type="GO" id="GO:0006228">
    <property type="term" value="P:UTP biosynthetic process"/>
    <property type="evidence" value="ECO:0007669"/>
    <property type="project" value="UniProtKB-UniRule"/>
</dbReference>
<keyword evidence="6" id="KW-0808">Transferase</keyword>
<keyword evidence="5" id="KW-0966">Cell projection</keyword>
<dbReference type="GO" id="GO:0005524">
    <property type="term" value="F:ATP binding"/>
    <property type="evidence" value="ECO:0007669"/>
    <property type="project" value="UniProtKB-UniRule"/>
</dbReference>
<dbReference type="GO" id="GO:0005813">
    <property type="term" value="C:centrosome"/>
    <property type="evidence" value="ECO:0007669"/>
    <property type="project" value="TreeGrafter"/>
</dbReference>
<keyword evidence="4" id="KW-0206">Cytoskeleton</keyword>
<dbReference type="GO" id="GO:0005879">
    <property type="term" value="C:axonemal microtubule"/>
    <property type="evidence" value="ECO:0007669"/>
    <property type="project" value="TreeGrafter"/>
</dbReference>
<comment type="similarity">
    <text evidence="2 6 8 9">Belongs to the NDK family.</text>
</comment>
<reference evidence="11" key="4">
    <citation type="submission" date="2025-08" db="UniProtKB">
        <authorList>
            <consortium name="Ensembl"/>
        </authorList>
    </citation>
    <scope>IDENTIFICATION</scope>
</reference>
<evidence type="ECO:0000259" key="10">
    <source>
        <dbReference type="PROSITE" id="PS51336"/>
    </source>
</evidence>
<feature type="active site" description="Pros-phosphohistidine intermediate" evidence="7">
    <location>
        <position position="189"/>
    </location>
</feature>
<reference evidence="12" key="1">
    <citation type="journal article" date="2006" name="Science">
        <title>Ancient noncoding elements conserved in the human genome.</title>
        <authorList>
            <person name="Venkatesh B."/>
            <person name="Kirkness E.F."/>
            <person name="Loh Y.H."/>
            <person name="Halpern A.L."/>
            <person name="Lee A.P."/>
            <person name="Johnson J."/>
            <person name="Dandona N."/>
            <person name="Viswanathan L.D."/>
            <person name="Tay A."/>
            <person name="Venter J.C."/>
            <person name="Strausberg R.L."/>
            <person name="Brenner S."/>
        </authorList>
    </citation>
    <scope>NUCLEOTIDE SEQUENCE [LARGE SCALE GENOMIC DNA]</scope>
</reference>
<evidence type="ECO:0000256" key="6">
    <source>
        <dbReference type="PIRNR" id="PIRNR036503"/>
    </source>
</evidence>
<accession>A0A4W3H4T3</accession>
<feature type="domain" description="DM10" evidence="10">
    <location>
        <begin position="3"/>
        <end position="91"/>
    </location>
</feature>
<dbReference type="Pfam" id="PF00334">
    <property type="entry name" value="NDK"/>
    <property type="match status" value="2"/>
</dbReference>
<dbReference type="AlphaFoldDB" id="A0A4W3H4T3"/>
<evidence type="ECO:0000256" key="9">
    <source>
        <dbReference type="RuleBase" id="RU004011"/>
    </source>
</evidence>
<proteinExistence type="inferred from homology"/>
<reference evidence="12" key="2">
    <citation type="journal article" date="2007" name="PLoS Biol.">
        <title>Survey sequencing and comparative analysis of the elephant shark (Callorhinchus milii) genome.</title>
        <authorList>
            <person name="Venkatesh B."/>
            <person name="Kirkness E.F."/>
            <person name="Loh Y.H."/>
            <person name="Halpern A.L."/>
            <person name="Lee A.P."/>
            <person name="Johnson J."/>
            <person name="Dandona N."/>
            <person name="Viswanathan L.D."/>
            <person name="Tay A."/>
            <person name="Venter J.C."/>
            <person name="Strausberg R.L."/>
            <person name="Brenner S."/>
        </authorList>
    </citation>
    <scope>NUCLEOTIDE SEQUENCE [LARGE SCALE GENOMIC DNA]</scope>
</reference>
<evidence type="ECO:0000256" key="8">
    <source>
        <dbReference type="PROSITE-ProRule" id="PRU00706"/>
    </source>
</evidence>
<evidence type="ECO:0000256" key="7">
    <source>
        <dbReference type="PIRSR" id="PIRSR036503-50"/>
    </source>
</evidence>
<comment type="caution">
    <text evidence="8">Lacks conserved residue(s) required for the propagation of feature annotation.</text>
</comment>
<dbReference type="GO" id="GO:0006241">
    <property type="term" value="P:CTP biosynthetic process"/>
    <property type="evidence" value="ECO:0007669"/>
    <property type="project" value="UniProtKB-UniRule"/>
</dbReference>
<gene>
    <name evidence="11" type="primary">nme7</name>
</gene>
<dbReference type="Gene3D" id="3.30.70.141">
    <property type="entry name" value="Nucleoside diphosphate kinase-like domain"/>
    <property type="match status" value="2"/>
</dbReference>
<organism evidence="11 12">
    <name type="scientific">Callorhinchus milii</name>
    <name type="common">Ghost shark</name>
    <dbReference type="NCBI Taxonomy" id="7868"/>
    <lineage>
        <taxon>Eukaryota</taxon>
        <taxon>Metazoa</taxon>
        <taxon>Chordata</taxon>
        <taxon>Craniata</taxon>
        <taxon>Vertebrata</taxon>
        <taxon>Chondrichthyes</taxon>
        <taxon>Holocephali</taxon>
        <taxon>Chimaeriformes</taxon>
        <taxon>Callorhinchidae</taxon>
        <taxon>Callorhinchus</taxon>
    </lineage>
</organism>
<dbReference type="PIRSF" id="PIRSF036503">
    <property type="entry name" value="NDK7"/>
    <property type="match status" value="1"/>
</dbReference>
<keyword evidence="12" id="KW-1185">Reference proteome</keyword>
<reference evidence="11" key="5">
    <citation type="submission" date="2025-09" db="UniProtKB">
        <authorList>
            <consortium name="Ensembl"/>
        </authorList>
    </citation>
    <scope>IDENTIFICATION</scope>
</reference>
<dbReference type="PRINTS" id="PR01243">
    <property type="entry name" value="NUCDPKINASE"/>
</dbReference>
<comment type="subcellular location">
    <subcellularLocation>
        <location evidence="1">Cytoplasm</location>
        <location evidence="1">Cytoskeleton</location>
        <location evidence="1">Cilium axoneme</location>
    </subcellularLocation>
</comment>
<dbReference type="InterPro" id="IPR034907">
    <property type="entry name" value="NDK-like_dom"/>
</dbReference>
<evidence type="ECO:0000313" key="11">
    <source>
        <dbReference type="Ensembl" id="ENSCMIP00000011818.1"/>
    </source>
</evidence>
<dbReference type="Pfam" id="PF25364">
    <property type="entry name" value="PH_NDK7_N"/>
    <property type="match status" value="1"/>
</dbReference>
<dbReference type="GeneTree" id="ENSGT00940000158946"/>
<dbReference type="SMART" id="SM00676">
    <property type="entry name" value="DM10"/>
    <property type="match status" value="1"/>
</dbReference>
<dbReference type="CDD" id="cd04412">
    <property type="entry name" value="NDPk7B"/>
    <property type="match status" value="1"/>
</dbReference>
<dbReference type="InterPro" id="IPR001564">
    <property type="entry name" value="Nucleoside_diP_kinase"/>
</dbReference>
<evidence type="ECO:0000256" key="3">
    <source>
        <dbReference type="ARBA" id="ARBA00022490"/>
    </source>
</evidence>
<dbReference type="PROSITE" id="PS51336">
    <property type="entry name" value="DM10"/>
    <property type="match status" value="1"/>
</dbReference>
<keyword evidence="6" id="KW-0378">Hydrolase</keyword>
<dbReference type="GO" id="GO:0008408">
    <property type="term" value="F:3'-5' exonuclease activity"/>
    <property type="evidence" value="ECO:0007669"/>
    <property type="project" value="UniProtKB-UniRule"/>
</dbReference>
<dbReference type="InterPro" id="IPR037993">
    <property type="entry name" value="NDPk7B"/>
</dbReference>
<dbReference type="InterPro" id="IPR057579">
    <property type="entry name" value="DM10_NDK7"/>
</dbReference>
<sequence>MNLEEKYSFLVEWYDTIASIIRRYQLLYYLKDGSIEMYDMKSHRLFLKRTKYEDVHEDDLFLGNKLKVYGRLLLLADYGDQYTARILSTRKQRTLGIIKPNYEAKVGKIIDMIYRSGLTITKAKMTNITRDLLQYFICGPGIALEIMGDQAITSWKKLLGIVDENKPSSESTETIQKLYGISDIRNAVHASNCVSSAARELEIFFPSGFGLGPSNTAKCIDCTLCIIKPHAVAEELTGKIMNTIEESGFNINALQMFNVDPMNASEFYEVYKGVVPEHNGMVMELSTGPCIALEILQGPDVTKTFRACCGPADPEIARHLRPNSLRALYGKNKIQNAVHCTDLPEDGVLEVQYFFKILDS</sequence>
<keyword evidence="3" id="KW-0963">Cytoplasm</keyword>
<evidence type="ECO:0000256" key="5">
    <source>
        <dbReference type="ARBA" id="ARBA00023273"/>
    </source>
</evidence>
<evidence type="ECO:0000313" key="12">
    <source>
        <dbReference type="Proteomes" id="UP000314986"/>
    </source>
</evidence>
<dbReference type="Ensembl" id="ENSCMIT00000012103.1">
    <property type="protein sequence ID" value="ENSCMIP00000011818.1"/>
    <property type="gene ID" value="ENSCMIG00000006099.1"/>
</dbReference>
<dbReference type="InterPro" id="IPR006602">
    <property type="entry name" value="DM10_dom"/>
</dbReference>
<name>A0A4W3H4T3_CALMI</name>
<evidence type="ECO:0000256" key="1">
    <source>
        <dbReference type="ARBA" id="ARBA00004430"/>
    </source>
</evidence>
<dbReference type="Proteomes" id="UP000314986">
    <property type="component" value="Unassembled WGS sequence"/>
</dbReference>
<dbReference type="SUPFAM" id="SSF54919">
    <property type="entry name" value="Nucleoside diphosphate kinase, NDK"/>
    <property type="match status" value="2"/>
</dbReference>
<reference evidence="12" key="3">
    <citation type="journal article" date="2014" name="Nature">
        <title>Elephant shark genome provides unique insights into gnathostome evolution.</title>
        <authorList>
            <consortium name="International Elephant Shark Genome Sequencing Consortium"/>
            <person name="Venkatesh B."/>
            <person name="Lee A.P."/>
            <person name="Ravi V."/>
            <person name="Maurya A.K."/>
            <person name="Lian M.M."/>
            <person name="Swann J.B."/>
            <person name="Ohta Y."/>
            <person name="Flajnik M.F."/>
            <person name="Sutoh Y."/>
            <person name="Kasahara M."/>
            <person name="Hoon S."/>
            <person name="Gangu V."/>
            <person name="Roy S.W."/>
            <person name="Irimia M."/>
            <person name="Korzh V."/>
            <person name="Kondrychyn I."/>
            <person name="Lim Z.W."/>
            <person name="Tay B.H."/>
            <person name="Tohari S."/>
            <person name="Kong K.W."/>
            <person name="Ho S."/>
            <person name="Lorente-Galdos B."/>
            <person name="Quilez J."/>
            <person name="Marques-Bonet T."/>
            <person name="Raney B.J."/>
            <person name="Ingham P.W."/>
            <person name="Tay A."/>
            <person name="Hillier L.W."/>
            <person name="Minx P."/>
            <person name="Boehm T."/>
            <person name="Wilson R.K."/>
            <person name="Brenner S."/>
            <person name="Warren W.C."/>
        </authorList>
    </citation>
    <scope>NUCLEOTIDE SEQUENCE [LARGE SCALE GENOMIC DNA]</scope>
</reference>
<evidence type="ECO:0000256" key="4">
    <source>
        <dbReference type="ARBA" id="ARBA00023212"/>
    </source>
</evidence>
<protein>
    <recommendedName>
        <fullName evidence="6">Nucleoside diphosphate kinase homolog 7</fullName>
        <shortName evidence="6">NDK 7</shortName>
    </recommendedName>
</protein>
<dbReference type="GO" id="GO:0004550">
    <property type="term" value="F:nucleoside diphosphate kinase activity"/>
    <property type="evidence" value="ECO:0007669"/>
    <property type="project" value="InterPro"/>
</dbReference>
<dbReference type="SMART" id="SM00562">
    <property type="entry name" value="NDK"/>
    <property type="match status" value="2"/>
</dbReference>
<dbReference type="PROSITE" id="PS51374">
    <property type="entry name" value="NDPK_LIKE"/>
    <property type="match status" value="2"/>
</dbReference>
<dbReference type="FunFam" id="3.30.70.141:FF:000004">
    <property type="entry name" value="Nucleoside diphosphate kinase 7"/>
    <property type="match status" value="1"/>
</dbReference>
<dbReference type="Gene3D" id="2.30.29.170">
    <property type="match status" value="1"/>
</dbReference>
<evidence type="ECO:0000256" key="2">
    <source>
        <dbReference type="ARBA" id="ARBA00008142"/>
    </source>
</evidence>
<dbReference type="PANTHER" id="PTHR43109:SF2">
    <property type="entry name" value="NUCLEOSIDE DIPHOSPHATE KINASE 7"/>
    <property type="match status" value="1"/>
</dbReference>
<dbReference type="InterPro" id="IPR036850">
    <property type="entry name" value="NDK-like_dom_sf"/>
</dbReference>
<dbReference type="InterPro" id="IPR011410">
    <property type="entry name" value="NDPK7"/>
</dbReference>
<dbReference type="GO" id="GO:0006183">
    <property type="term" value="P:GTP biosynthetic process"/>
    <property type="evidence" value="ECO:0007669"/>
    <property type="project" value="UniProtKB-UniRule"/>
</dbReference>
<keyword evidence="6" id="KW-0418">Kinase</keyword>